<evidence type="ECO:0000256" key="2">
    <source>
        <dbReference type="ARBA" id="ARBA00009858"/>
    </source>
</evidence>
<comment type="similarity">
    <text evidence="2">Belongs to the CMC4 family.</text>
</comment>
<dbReference type="SUPFAM" id="SSF47072">
    <property type="entry name" value="Cysteine alpha-hairpin motif"/>
    <property type="match status" value="1"/>
</dbReference>
<dbReference type="InterPro" id="IPR027179">
    <property type="entry name" value="CMC4"/>
</dbReference>
<dbReference type="FunCoup" id="A0A316YKB2">
    <property type="interactions" value="26"/>
</dbReference>
<feature type="disulfide bond" evidence="6">
    <location>
        <begin position="22"/>
        <end position="32"/>
    </location>
</feature>
<evidence type="ECO:0000256" key="6">
    <source>
        <dbReference type="PIRSR" id="PIRSR627179-50"/>
    </source>
</evidence>
<evidence type="ECO:0000256" key="1">
    <source>
        <dbReference type="ARBA" id="ARBA00004569"/>
    </source>
</evidence>
<reference evidence="7 8" key="1">
    <citation type="journal article" date="2018" name="Mol. Biol. Evol.">
        <title>Broad Genomic Sampling Reveals a Smut Pathogenic Ancestry of the Fungal Clade Ustilaginomycotina.</title>
        <authorList>
            <person name="Kijpornyongpan T."/>
            <person name="Mondo S.J."/>
            <person name="Barry K."/>
            <person name="Sandor L."/>
            <person name="Lee J."/>
            <person name="Lipzen A."/>
            <person name="Pangilinan J."/>
            <person name="LaButti K."/>
            <person name="Hainaut M."/>
            <person name="Henrissat B."/>
            <person name="Grigoriev I.V."/>
            <person name="Spatafora J.W."/>
            <person name="Aime M.C."/>
        </authorList>
    </citation>
    <scope>NUCLEOTIDE SEQUENCE [LARGE SCALE GENOMIC DNA]</scope>
    <source>
        <strain evidence="7 8">MCA 4198</strain>
    </source>
</reference>
<dbReference type="InParanoid" id="A0A316YKB2"/>
<dbReference type="PANTHER" id="PTHR15590">
    <property type="entry name" value="CX9C MOTIF-CONTAINING PROTEIN 4"/>
    <property type="match status" value="1"/>
</dbReference>
<keyword evidence="4" id="KW-0496">Mitochondrion</keyword>
<feature type="disulfide bond" evidence="6">
    <location>
        <begin position="43"/>
        <end position="58"/>
    </location>
</feature>
<evidence type="ECO:0000256" key="3">
    <source>
        <dbReference type="ARBA" id="ARBA00019406"/>
    </source>
</evidence>
<organism evidence="7 8">
    <name type="scientific">Acaromyces ingoldii</name>
    <dbReference type="NCBI Taxonomy" id="215250"/>
    <lineage>
        <taxon>Eukaryota</taxon>
        <taxon>Fungi</taxon>
        <taxon>Dikarya</taxon>
        <taxon>Basidiomycota</taxon>
        <taxon>Ustilaginomycotina</taxon>
        <taxon>Exobasidiomycetes</taxon>
        <taxon>Exobasidiales</taxon>
        <taxon>Cryptobasidiaceae</taxon>
        <taxon>Acaromyces</taxon>
    </lineage>
</organism>
<evidence type="ECO:0000256" key="4">
    <source>
        <dbReference type="ARBA" id="ARBA00023128"/>
    </source>
</evidence>
<dbReference type="PROSITE" id="PS51808">
    <property type="entry name" value="CHCH"/>
    <property type="match status" value="1"/>
</dbReference>
<keyword evidence="8" id="KW-1185">Reference proteome</keyword>
<keyword evidence="5 6" id="KW-1015">Disulfide bond</keyword>
<dbReference type="AlphaFoldDB" id="A0A316YKB2"/>
<feature type="disulfide bond" evidence="6">
    <location>
        <begin position="12"/>
        <end position="42"/>
    </location>
</feature>
<gene>
    <name evidence="7" type="ORF">FA10DRAFT_99149</name>
</gene>
<dbReference type="Pfam" id="PF08991">
    <property type="entry name" value="CMC4"/>
    <property type="match status" value="1"/>
</dbReference>
<dbReference type="InterPro" id="IPR009069">
    <property type="entry name" value="Cys_alpha_HP_mot_SF"/>
</dbReference>
<dbReference type="GO" id="GO:0005758">
    <property type="term" value="C:mitochondrial intermembrane space"/>
    <property type="evidence" value="ECO:0007669"/>
    <property type="project" value="UniProtKB-SubCell"/>
</dbReference>
<dbReference type="RefSeq" id="XP_025377065.1">
    <property type="nucleotide sequence ID" value="XM_025525841.1"/>
</dbReference>
<dbReference type="PANTHER" id="PTHR15590:SF0">
    <property type="entry name" value="CX9C MOTIF-CONTAINING PROTEIN 4"/>
    <property type="match status" value="1"/>
</dbReference>
<sequence length="85" mass="9537">MPSDNLDGDSPCHPHACAIQSCMQKTWDQDKCQALIDDLHRCCARFYIKKPGAATESCPLESVVRKRLKGMNEDGLLKDMEKNAK</sequence>
<dbReference type="Gene3D" id="1.10.287.1130">
    <property type="entry name" value="CytochromE C oxidase copper chaperone"/>
    <property type="match status" value="1"/>
</dbReference>
<protein>
    <recommendedName>
        <fullName evidence="3">Cx9C motif-containing protein 4, mitochondrial</fullName>
    </recommendedName>
</protein>
<name>A0A316YKB2_9BASI</name>
<dbReference type="STRING" id="215250.A0A316YKB2"/>
<dbReference type="Proteomes" id="UP000245768">
    <property type="component" value="Unassembled WGS sequence"/>
</dbReference>
<dbReference type="OrthoDB" id="13601at2759"/>
<accession>A0A316YKB2</accession>
<proteinExistence type="inferred from homology"/>
<dbReference type="GeneID" id="37047757"/>
<dbReference type="EMBL" id="KZ819636">
    <property type="protein sequence ID" value="PWN89867.1"/>
    <property type="molecule type" value="Genomic_DNA"/>
</dbReference>
<evidence type="ECO:0000313" key="7">
    <source>
        <dbReference type="EMBL" id="PWN89867.1"/>
    </source>
</evidence>
<evidence type="ECO:0000256" key="5">
    <source>
        <dbReference type="ARBA" id="ARBA00023157"/>
    </source>
</evidence>
<evidence type="ECO:0000313" key="8">
    <source>
        <dbReference type="Proteomes" id="UP000245768"/>
    </source>
</evidence>
<comment type="subcellular location">
    <subcellularLocation>
        <location evidence="1">Mitochondrion intermembrane space</location>
    </subcellularLocation>
</comment>